<dbReference type="Pfam" id="PF03762">
    <property type="entry name" value="VOMI"/>
    <property type="match status" value="1"/>
</dbReference>
<name>A0A6J8D1P5_MYTCO</name>
<sequence length="248" mass="27337">MKDKVRNTKTLQNVSNINKTKLYITGLYSYCVISRMFITRVLVLVICIAQSNSVSRNVVKELSVTNGQGWGNWRNLQLCPQPGQYAYGYKMKIEVSQGGGRSNDDTALNAIQLLCGTKTVQHTSGPKITSGTCPWGDWYPTFTQCRPGEFFVSFSLKVEGHQGAGRVNDDTAANYVKFECRGLNGGYQEIKEQPRQSGYGDWGSYGSWSRSCDTGSAICGIQTRTESPQGGGIDDTALNDVKFVCCRD</sequence>
<dbReference type="InterPro" id="IPR005515">
    <property type="entry name" value="VOMI"/>
</dbReference>
<dbReference type="InterPro" id="IPR036706">
    <property type="entry name" value="VOMI_sf"/>
</dbReference>
<dbReference type="Proteomes" id="UP000507470">
    <property type="component" value="Unassembled WGS sequence"/>
</dbReference>
<accession>A0A6J8D1P5</accession>
<dbReference type="SUPFAM" id="SSF51092">
    <property type="entry name" value="Vitelline membrane outer protein-I (VMO-I)"/>
    <property type="match status" value="1"/>
</dbReference>
<organism evidence="2 3">
    <name type="scientific">Mytilus coruscus</name>
    <name type="common">Sea mussel</name>
    <dbReference type="NCBI Taxonomy" id="42192"/>
    <lineage>
        <taxon>Eukaryota</taxon>
        <taxon>Metazoa</taxon>
        <taxon>Spiralia</taxon>
        <taxon>Lophotrochozoa</taxon>
        <taxon>Mollusca</taxon>
        <taxon>Bivalvia</taxon>
        <taxon>Autobranchia</taxon>
        <taxon>Pteriomorphia</taxon>
        <taxon>Mytilida</taxon>
        <taxon>Mytiloidea</taxon>
        <taxon>Mytilidae</taxon>
        <taxon>Mytilinae</taxon>
        <taxon>Mytilus</taxon>
    </lineage>
</organism>
<dbReference type="GO" id="GO:0005615">
    <property type="term" value="C:extracellular space"/>
    <property type="evidence" value="ECO:0007669"/>
    <property type="project" value="TreeGrafter"/>
</dbReference>
<evidence type="ECO:0000313" key="2">
    <source>
        <dbReference type="EMBL" id="CAC5402643.1"/>
    </source>
</evidence>
<evidence type="ECO:0008006" key="4">
    <source>
        <dbReference type="Google" id="ProtNLM"/>
    </source>
</evidence>
<dbReference type="Gene3D" id="2.100.10.20">
    <property type="entry name" value="Vitelline membrane outer layer protein I (VOMI)"/>
    <property type="match status" value="1"/>
</dbReference>
<proteinExistence type="predicted"/>
<dbReference type="PANTHER" id="PTHR18841:SF0">
    <property type="entry name" value="VITELLINE MEMBRANE OUTER LAYER 1 HOMOLOG A-RELATED"/>
    <property type="match status" value="1"/>
</dbReference>
<gene>
    <name evidence="2" type="ORF">MCOR_36575</name>
</gene>
<feature type="transmembrane region" description="Helical" evidence="1">
    <location>
        <begin position="21"/>
        <end position="46"/>
    </location>
</feature>
<evidence type="ECO:0000256" key="1">
    <source>
        <dbReference type="SAM" id="Phobius"/>
    </source>
</evidence>
<keyword evidence="1" id="KW-0472">Membrane</keyword>
<keyword evidence="3" id="KW-1185">Reference proteome</keyword>
<evidence type="ECO:0000313" key="3">
    <source>
        <dbReference type="Proteomes" id="UP000507470"/>
    </source>
</evidence>
<protein>
    <recommendedName>
        <fullName evidence="4">Vitelline membrane outer layer protein 1,Vitelline membrane outer layer protein 1 homolog</fullName>
    </recommendedName>
</protein>
<dbReference type="EMBL" id="CACVKT020006575">
    <property type="protein sequence ID" value="CAC5402643.1"/>
    <property type="molecule type" value="Genomic_DNA"/>
</dbReference>
<dbReference type="OrthoDB" id="6108093at2759"/>
<keyword evidence="1" id="KW-1133">Transmembrane helix</keyword>
<reference evidence="2 3" key="1">
    <citation type="submission" date="2020-06" db="EMBL/GenBank/DDBJ databases">
        <authorList>
            <person name="Li R."/>
            <person name="Bekaert M."/>
        </authorList>
    </citation>
    <scope>NUCLEOTIDE SEQUENCE [LARGE SCALE GENOMIC DNA]</scope>
    <source>
        <strain evidence="3">wild</strain>
    </source>
</reference>
<dbReference type="PANTHER" id="PTHR18841">
    <property type="entry name" value="VITELLINE MEMBRANE OUTER LAYER PROTEIN I-RELATED"/>
    <property type="match status" value="1"/>
</dbReference>
<keyword evidence="1" id="KW-0812">Transmembrane</keyword>
<dbReference type="AlphaFoldDB" id="A0A6J8D1P5"/>